<proteinExistence type="predicted"/>
<protein>
    <submittedName>
        <fullName evidence="1">Uncharacterized protein</fullName>
    </submittedName>
</protein>
<evidence type="ECO:0000313" key="2">
    <source>
        <dbReference type="Proteomes" id="UP000571554"/>
    </source>
</evidence>
<evidence type="ECO:0000313" key="1">
    <source>
        <dbReference type="EMBL" id="MBB6106671.1"/>
    </source>
</evidence>
<comment type="caution">
    <text evidence="1">The sequence shown here is derived from an EMBL/GenBank/DDBJ whole genome shotgun (WGS) entry which is preliminary data.</text>
</comment>
<accession>A0A7W9U5I5</accession>
<keyword evidence="2" id="KW-1185">Reference proteome</keyword>
<gene>
    <name evidence="1" type="ORF">F4827_006547</name>
</gene>
<reference evidence="1 2" key="1">
    <citation type="submission" date="2020-08" db="EMBL/GenBank/DDBJ databases">
        <title>Above-ground endophytic microbial communities from plants in different locations in the United States.</title>
        <authorList>
            <person name="Frank C."/>
        </authorList>
    </citation>
    <scope>NUCLEOTIDE SEQUENCE [LARGE SCALE GENOMIC DNA]</scope>
    <source>
        <strain evidence="1 2">WP4_2_2</strain>
    </source>
</reference>
<organism evidence="1 2">
    <name type="scientific">Paraburkholderia bannensis</name>
    <dbReference type="NCBI Taxonomy" id="765414"/>
    <lineage>
        <taxon>Bacteria</taxon>
        <taxon>Pseudomonadati</taxon>
        <taxon>Pseudomonadota</taxon>
        <taxon>Betaproteobacteria</taxon>
        <taxon>Burkholderiales</taxon>
        <taxon>Burkholderiaceae</taxon>
        <taxon>Paraburkholderia</taxon>
    </lineage>
</organism>
<sequence>MALHDFEQYSVHIRNFEEDYRADLHGAFDFVLVKFSRAFIMNTTYERNGQSVTGSSALQCRKDAVFGHLAQALAFTVDRRSEASARSVAQLRLIAVGDRHRLITRSMMSARSRKLSMRS</sequence>
<dbReference type="EMBL" id="JACHBW010000030">
    <property type="protein sequence ID" value="MBB6106671.1"/>
    <property type="molecule type" value="Genomic_DNA"/>
</dbReference>
<name>A0A7W9U5I5_9BURK</name>
<dbReference type="AlphaFoldDB" id="A0A7W9U5I5"/>
<dbReference type="Proteomes" id="UP000571554">
    <property type="component" value="Unassembled WGS sequence"/>
</dbReference>